<feature type="compositionally biased region" description="Polar residues" evidence="3">
    <location>
        <begin position="153"/>
        <end position="166"/>
    </location>
</feature>
<dbReference type="SMART" id="SM00360">
    <property type="entry name" value="RRM"/>
    <property type="match status" value="1"/>
</dbReference>
<proteinExistence type="predicted"/>
<name>A0AAE9WEA7_9SCHI</name>
<keyword evidence="1 2" id="KW-0694">RNA-binding</keyword>
<dbReference type="GeneID" id="80876928"/>
<protein>
    <submittedName>
        <fullName evidence="5">RNA-binding protein Cip1</fullName>
    </submittedName>
</protein>
<feature type="compositionally biased region" description="Polar residues" evidence="3">
    <location>
        <begin position="466"/>
        <end position="486"/>
    </location>
</feature>
<dbReference type="InterPro" id="IPR012677">
    <property type="entry name" value="Nucleotide-bd_a/b_plait_sf"/>
</dbReference>
<accession>A0AAE9WEA7</accession>
<dbReference type="Proteomes" id="UP001212411">
    <property type="component" value="Chromosome 2"/>
</dbReference>
<feature type="region of interest" description="Disordered" evidence="3">
    <location>
        <begin position="460"/>
        <end position="496"/>
    </location>
</feature>
<dbReference type="PROSITE" id="PS50102">
    <property type="entry name" value="RRM"/>
    <property type="match status" value="1"/>
</dbReference>
<evidence type="ECO:0000256" key="1">
    <source>
        <dbReference type="ARBA" id="ARBA00022884"/>
    </source>
</evidence>
<dbReference type="InterPro" id="IPR034186">
    <property type="entry name" value="PIN4-like_RRM"/>
</dbReference>
<dbReference type="Pfam" id="PF00076">
    <property type="entry name" value="RRM_1"/>
    <property type="match status" value="1"/>
</dbReference>
<dbReference type="CDD" id="cd12253">
    <property type="entry name" value="RRM_PIN4_like"/>
    <property type="match status" value="1"/>
</dbReference>
<sequence length="496" mass="54403">MSNEAFPWKVRTNDSHSLTNSPAPRKPNHEALSRLQSPLNSPKLQPIGSPQALRKATSANGSSASMYPKWSGGLSLSSSRAASPAPSTSDPFGNLAFSGGGVLGGSDASSKGNFPNFATEPNQQVSTPSLVSRNAAFMGDPFAQAVHNATNNMAPSFQEPLSSSDANRPEDVEAYPSKSNPSSSLHHRSTMTPSNQTSNSASVEPGEDTIPTAIVVKNIPFSLEKDTLLEAFKQLGIPRPYAFNYHYDNGIFRGLAFANFYLPEEAQAVVQTLNGYEINSRRLRVEWKRQLPVAEREKAEKAKKRQAEERRRKHQYKTFEVSFKDQGLDLNNTTTLEIYSRLLLFANHCLPGNELVFEAPSKDHTVSNAVRAFALHFDLDYYVQPSAEIIKLTVTQPAKKPSNVSHSQPSSPGFRRALHAPMASRFLQEHALNGIRSAPITPPPSFSSLVNPIRSVDDKIYGNDSPLRQTSTLNTPLHSRNESQPVLKSPFGFPHN</sequence>
<keyword evidence="6" id="KW-1185">Reference proteome</keyword>
<feature type="region of interest" description="Disordered" evidence="3">
    <location>
        <begin position="153"/>
        <end position="206"/>
    </location>
</feature>
<feature type="domain" description="RRM" evidence="4">
    <location>
        <begin position="212"/>
        <end position="290"/>
    </location>
</feature>
<dbReference type="InterPro" id="IPR000504">
    <property type="entry name" value="RRM_dom"/>
</dbReference>
<organism evidence="5 6">
    <name type="scientific">Schizosaccharomyces osmophilus</name>
    <dbReference type="NCBI Taxonomy" id="2545709"/>
    <lineage>
        <taxon>Eukaryota</taxon>
        <taxon>Fungi</taxon>
        <taxon>Dikarya</taxon>
        <taxon>Ascomycota</taxon>
        <taxon>Taphrinomycotina</taxon>
        <taxon>Schizosaccharomycetes</taxon>
        <taxon>Schizosaccharomycetales</taxon>
        <taxon>Schizosaccharomycetaceae</taxon>
        <taxon>Schizosaccharomyces</taxon>
    </lineage>
</organism>
<dbReference type="InterPro" id="IPR050502">
    <property type="entry name" value="Euk_RNA-bind_prot"/>
</dbReference>
<dbReference type="Gene3D" id="3.30.70.330">
    <property type="match status" value="1"/>
</dbReference>
<feature type="compositionally biased region" description="Low complexity" evidence="3">
    <location>
        <begin position="71"/>
        <end position="89"/>
    </location>
</feature>
<feature type="compositionally biased region" description="Polar residues" evidence="3">
    <location>
        <begin position="177"/>
        <end position="202"/>
    </location>
</feature>
<evidence type="ECO:0000313" key="6">
    <source>
        <dbReference type="Proteomes" id="UP001212411"/>
    </source>
</evidence>
<feature type="compositionally biased region" description="Polar residues" evidence="3">
    <location>
        <begin position="34"/>
        <end position="43"/>
    </location>
</feature>
<reference evidence="5 6" key="1">
    <citation type="journal article" date="2023" name="G3 (Bethesda)">
        <title>A high-quality reference genome for the fission yeast Schizosaccharomyces osmophilus.</title>
        <authorList>
            <person name="Jia G.S."/>
            <person name="Zhang W.C."/>
            <person name="Liang Y."/>
            <person name="Liu X.H."/>
            <person name="Rhind N."/>
            <person name="Pidoux A."/>
            <person name="Brysch-Herzberg M."/>
            <person name="Du L.L."/>
        </authorList>
    </citation>
    <scope>NUCLEOTIDE SEQUENCE [LARGE SCALE GENOMIC DNA]</scope>
    <source>
        <strain evidence="5 6">CBS 15793</strain>
    </source>
</reference>
<dbReference type="AlphaFoldDB" id="A0AAE9WEA7"/>
<dbReference type="GO" id="GO:0003729">
    <property type="term" value="F:mRNA binding"/>
    <property type="evidence" value="ECO:0007669"/>
    <property type="project" value="TreeGrafter"/>
</dbReference>
<evidence type="ECO:0000313" key="5">
    <source>
        <dbReference type="EMBL" id="WBW73656.1"/>
    </source>
</evidence>
<dbReference type="EMBL" id="CP115612">
    <property type="protein sequence ID" value="WBW73656.1"/>
    <property type="molecule type" value="Genomic_DNA"/>
</dbReference>
<feature type="region of interest" description="Disordered" evidence="3">
    <location>
        <begin position="1"/>
        <end position="89"/>
    </location>
</feature>
<evidence type="ECO:0000256" key="3">
    <source>
        <dbReference type="SAM" id="MobiDB-lite"/>
    </source>
</evidence>
<gene>
    <name evidence="5" type="primary">cip1</name>
    <name evidence="5" type="ORF">SOMG_03449</name>
</gene>
<dbReference type="SUPFAM" id="SSF54928">
    <property type="entry name" value="RNA-binding domain, RBD"/>
    <property type="match status" value="1"/>
</dbReference>
<dbReference type="PANTHER" id="PTHR48025">
    <property type="entry name" value="OS02G0815200 PROTEIN"/>
    <property type="match status" value="1"/>
</dbReference>
<dbReference type="PANTHER" id="PTHR48025:SF1">
    <property type="entry name" value="RRM DOMAIN-CONTAINING PROTEIN"/>
    <property type="match status" value="1"/>
</dbReference>
<dbReference type="InterPro" id="IPR035979">
    <property type="entry name" value="RBD_domain_sf"/>
</dbReference>
<dbReference type="RefSeq" id="XP_056037899.1">
    <property type="nucleotide sequence ID" value="XM_056182239.1"/>
</dbReference>
<evidence type="ECO:0000256" key="2">
    <source>
        <dbReference type="PROSITE-ProRule" id="PRU00176"/>
    </source>
</evidence>
<evidence type="ECO:0000259" key="4">
    <source>
        <dbReference type="PROSITE" id="PS50102"/>
    </source>
</evidence>
<dbReference type="KEGG" id="som:SOMG_03449"/>